<comment type="caution">
    <text evidence="2">The sequence shown here is derived from an EMBL/GenBank/DDBJ whole genome shotgun (WGS) entry which is preliminary data.</text>
</comment>
<evidence type="ECO:0000313" key="2">
    <source>
        <dbReference type="EMBL" id="CAF4307233.1"/>
    </source>
</evidence>
<reference evidence="2" key="1">
    <citation type="submission" date="2021-02" db="EMBL/GenBank/DDBJ databases">
        <authorList>
            <person name="Nowell W R."/>
        </authorList>
    </citation>
    <scope>NUCLEOTIDE SEQUENCE</scope>
</reference>
<dbReference type="Proteomes" id="UP000681967">
    <property type="component" value="Unassembled WGS sequence"/>
</dbReference>
<gene>
    <name evidence="2" type="ORF">BYL167_LOCUS27742</name>
</gene>
<feature type="compositionally biased region" description="Basic and acidic residues" evidence="1">
    <location>
        <begin position="1"/>
        <end position="21"/>
    </location>
</feature>
<evidence type="ECO:0000313" key="3">
    <source>
        <dbReference type="Proteomes" id="UP000681967"/>
    </source>
</evidence>
<feature type="non-terminal residue" evidence="2">
    <location>
        <position position="30"/>
    </location>
</feature>
<evidence type="ECO:0000256" key="1">
    <source>
        <dbReference type="SAM" id="MobiDB-lite"/>
    </source>
</evidence>
<accession>A0A8S2TVU2</accession>
<protein>
    <submittedName>
        <fullName evidence="2">Uncharacterized protein</fullName>
    </submittedName>
</protein>
<organism evidence="2 3">
    <name type="scientific">Rotaria magnacalcarata</name>
    <dbReference type="NCBI Taxonomy" id="392030"/>
    <lineage>
        <taxon>Eukaryota</taxon>
        <taxon>Metazoa</taxon>
        <taxon>Spiralia</taxon>
        <taxon>Gnathifera</taxon>
        <taxon>Rotifera</taxon>
        <taxon>Eurotatoria</taxon>
        <taxon>Bdelloidea</taxon>
        <taxon>Philodinida</taxon>
        <taxon>Philodinidae</taxon>
        <taxon>Rotaria</taxon>
    </lineage>
</organism>
<name>A0A8S2TVU2_9BILA</name>
<feature type="region of interest" description="Disordered" evidence="1">
    <location>
        <begin position="1"/>
        <end position="30"/>
    </location>
</feature>
<sequence>MHRDQLESIEERVARLGRETNAKNNSRHQL</sequence>
<dbReference type="EMBL" id="CAJOBH010036925">
    <property type="protein sequence ID" value="CAF4307233.1"/>
    <property type="molecule type" value="Genomic_DNA"/>
</dbReference>
<proteinExistence type="predicted"/>
<dbReference type="AlphaFoldDB" id="A0A8S2TVU2"/>